<accession>A0A9W9GWA4</accession>
<comment type="caution">
    <text evidence="2">The sequence shown here is derived from an EMBL/GenBank/DDBJ whole genome shotgun (WGS) entry which is preliminary data.</text>
</comment>
<reference evidence="2" key="2">
    <citation type="journal article" date="2023" name="IMA Fungus">
        <title>Comparative genomic study of the Penicillium genus elucidates a diverse pangenome and 15 lateral gene transfer events.</title>
        <authorList>
            <person name="Petersen C."/>
            <person name="Sorensen T."/>
            <person name="Nielsen M.R."/>
            <person name="Sondergaard T.E."/>
            <person name="Sorensen J.L."/>
            <person name="Fitzpatrick D.A."/>
            <person name="Frisvad J.C."/>
            <person name="Nielsen K.L."/>
        </authorList>
    </citation>
    <scope>NUCLEOTIDE SEQUENCE</scope>
    <source>
        <strain evidence="2">IBT 22155</strain>
    </source>
</reference>
<feature type="compositionally biased region" description="Basic residues" evidence="1">
    <location>
        <begin position="59"/>
        <end position="76"/>
    </location>
</feature>
<dbReference type="PANTHER" id="PTHR37540">
    <property type="entry name" value="TRANSCRIPTION FACTOR (ACR-2), PUTATIVE-RELATED-RELATED"/>
    <property type="match status" value="1"/>
</dbReference>
<feature type="compositionally biased region" description="Basic and acidic residues" evidence="1">
    <location>
        <begin position="78"/>
        <end position="91"/>
    </location>
</feature>
<dbReference type="OrthoDB" id="4158087at2759"/>
<dbReference type="Proteomes" id="UP001149079">
    <property type="component" value="Unassembled WGS sequence"/>
</dbReference>
<evidence type="ECO:0000313" key="2">
    <source>
        <dbReference type="EMBL" id="KAJ5130526.1"/>
    </source>
</evidence>
<proteinExistence type="predicted"/>
<feature type="region of interest" description="Disordered" evidence="1">
    <location>
        <begin position="37"/>
        <end position="109"/>
    </location>
</feature>
<dbReference type="AlphaFoldDB" id="A0A9W9GWA4"/>
<protein>
    <submittedName>
        <fullName evidence="2">Uncharacterized protein</fullName>
    </submittedName>
</protein>
<dbReference type="EMBL" id="JAPQKL010000005">
    <property type="protein sequence ID" value="KAJ5130526.1"/>
    <property type="molecule type" value="Genomic_DNA"/>
</dbReference>
<dbReference type="RefSeq" id="XP_056520905.1">
    <property type="nucleotide sequence ID" value="XM_056667309.1"/>
</dbReference>
<sequence length="629" mass="69520">MASSSNVSVASNVRWQFIDSSNNSRANLTQVKRHVMQEYMRQKKGVSRQSDSEEERPQARRGRPKNNRVTKRRAPKQARSDKGSIHNEPRGRVSNGKQHAAPTQDCSNVEARRDVLAKDVISSSPLLAESHDMSASVLFRPSSTQSQPHPSLMGSFASTPLHIPQSHGLDLHDVSWPSLPTTSYQLIQSPDAAINTAQNCPFNTLSSGPDRDGSILSDYHVDNVTTCSYEPHGPSAAAHDWYTVAHAPEGTKGKVQNTLLPQYRAPMLREHLSNSHSDISDVAIVSWLSAATLEDLNSRPGHKELSQAHMQAAWQMIRARGGPAASAHTHKLANWPDYVLTGYESQELGLCSEYQQPSPVTSEALASSPTQSLHSVPSPPYSTSTFSEVSPAPESQTVLPTPPTSSPRDESKLQCEEFLDFLRRCEQVALYQRENPQSSYITRHTAVQETSILHQILAAPPDTRFASLEDRKHEASRLTTLMILNAALWDYRYTPARAALFLANLEKIMVDSNVGITGSVEALLQILLERNDGSLESWSSTSPDAIASAAVIEDLPDFSQYFPTATSPAARPWFAGRMMKIAHRLSAWSWYRVSELLFSCLTLQVQGSSTALWEADVRKEILDAPVEWL</sequence>
<dbReference type="GeneID" id="81406479"/>
<feature type="region of interest" description="Disordered" evidence="1">
    <location>
        <begin position="361"/>
        <end position="410"/>
    </location>
</feature>
<reference evidence="2" key="1">
    <citation type="submission" date="2022-11" db="EMBL/GenBank/DDBJ databases">
        <authorList>
            <person name="Petersen C."/>
        </authorList>
    </citation>
    <scope>NUCLEOTIDE SEQUENCE</scope>
    <source>
        <strain evidence="2">IBT 22155</strain>
    </source>
</reference>
<feature type="compositionally biased region" description="Polar residues" evidence="1">
    <location>
        <begin position="361"/>
        <end position="399"/>
    </location>
</feature>
<gene>
    <name evidence="2" type="ORF">N7515_006565</name>
</gene>
<organism evidence="2 3">
    <name type="scientific">Penicillium bovifimosum</name>
    <dbReference type="NCBI Taxonomy" id="126998"/>
    <lineage>
        <taxon>Eukaryota</taxon>
        <taxon>Fungi</taxon>
        <taxon>Dikarya</taxon>
        <taxon>Ascomycota</taxon>
        <taxon>Pezizomycotina</taxon>
        <taxon>Eurotiomycetes</taxon>
        <taxon>Eurotiomycetidae</taxon>
        <taxon>Eurotiales</taxon>
        <taxon>Aspergillaceae</taxon>
        <taxon>Penicillium</taxon>
    </lineage>
</organism>
<name>A0A9W9GWA4_9EURO</name>
<keyword evidence="3" id="KW-1185">Reference proteome</keyword>
<evidence type="ECO:0000256" key="1">
    <source>
        <dbReference type="SAM" id="MobiDB-lite"/>
    </source>
</evidence>
<evidence type="ECO:0000313" key="3">
    <source>
        <dbReference type="Proteomes" id="UP001149079"/>
    </source>
</evidence>
<dbReference type="PANTHER" id="PTHR37540:SF10">
    <property type="entry name" value="SIGMA-70 REGION 2 FAMILY PROTEIN"/>
    <property type="match status" value="1"/>
</dbReference>